<name>A0A285N104_NATPI</name>
<dbReference type="AlphaFoldDB" id="A0A285N104"/>
<dbReference type="Pfam" id="PF13796">
    <property type="entry name" value="Sensor"/>
    <property type="match status" value="1"/>
</dbReference>
<reference evidence="3 4" key="1">
    <citation type="submission" date="2017-09" db="EMBL/GenBank/DDBJ databases">
        <authorList>
            <person name="Ehlers B."/>
            <person name="Leendertz F.H."/>
        </authorList>
    </citation>
    <scope>NUCLEOTIDE SEQUENCE [LARGE SCALE GENOMIC DNA]</scope>
    <source>
        <strain evidence="3 4">DSM 27208</strain>
    </source>
</reference>
<protein>
    <submittedName>
        <fullName evidence="3">Putative sensor</fullName>
    </submittedName>
</protein>
<keyword evidence="4" id="KW-1185">Reference proteome</keyword>
<feature type="domain" description="Putative sensor" evidence="2">
    <location>
        <begin position="43"/>
        <end position="240"/>
    </location>
</feature>
<proteinExistence type="predicted"/>
<feature type="transmembrane region" description="Helical" evidence="1">
    <location>
        <begin position="66"/>
        <end position="85"/>
    </location>
</feature>
<evidence type="ECO:0000256" key="1">
    <source>
        <dbReference type="SAM" id="Phobius"/>
    </source>
</evidence>
<feature type="transmembrane region" description="Helical" evidence="1">
    <location>
        <begin position="150"/>
        <end position="177"/>
    </location>
</feature>
<feature type="transmembrane region" description="Helical" evidence="1">
    <location>
        <begin position="207"/>
        <end position="225"/>
    </location>
</feature>
<keyword evidence="1" id="KW-0472">Membrane</keyword>
<dbReference type="EMBL" id="OBEJ01000001">
    <property type="protein sequence ID" value="SNZ03144.1"/>
    <property type="molecule type" value="Genomic_DNA"/>
</dbReference>
<feature type="transmembrane region" description="Helical" evidence="1">
    <location>
        <begin position="41"/>
        <end position="60"/>
    </location>
</feature>
<keyword evidence="1" id="KW-0812">Transmembrane</keyword>
<evidence type="ECO:0000313" key="4">
    <source>
        <dbReference type="Proteomes" id="UP000219453"/>
    </source>
</evidence>
<accession>A0A285N104</accession>
<dbReference type="Proteomes" id="UP000219453">
    <property type="component" value="Unassembled WGS sequence"/>
</dbReference>
<keyword evidence="1" id="KW-1133">Transmembrane helix</keyword>
<organism evidence="3 4">
    <name type="scientific">Natronoarchaeum philippinense</name>
    <dbReference type="NCBI Taxonomy" id="558529"/>
    <lineage>
        <taxon>Archaea</taxon>
        <taxon>Methanobacteriati</taxon>
        <taxon>Methanobacteriota</taxon>
        <taxon>Stenosarchaea group</taxon>
        <taxon>Halobacteria</taxon>
        <taxon>Halobacteriales</taxon>
        <taxon>Natronoarchaeaceae</taxon>
    </lineage>
</organism>
<evidence type="ECO:0000259" key="2">
    <source>
        <dbReference type="Pfam" id="PF13796"/>
    </source>
</evidence>
<sequence length="258" mass="26675">MGGMSEWIMAQRQTDALRRYLPGSPREFLTAPIRAQTYRNLVYLALAFPLGMAYFLGLVIGASFGLGLLITWIGLPILLGTLAATTKVASFEVSLAGRLVGTDAAVPSSVSEFSATDRIAFPGDGFVISVTELLTSPVIWTSVALVISKFAFGIVSFTMLVTALSVSVALLGAPLLYDASSVTIGLVGPSSSGYTTGPLVVDTLPEALVVAAFGVVVALVALNALNAAAKLQAAYTVSILRVGSGRSDDGHADSSART</sequence>
<dbReference type="InterPro" id="IPR025828">
    <property type="entry name" value="Put_sensor_dom"/>
</dbReference>
<gene>
    <name evidence="3" type="ORF">SAMN06269185_0200</name>
</gene>
<evidence type="ECO:0000313" key="3">
    <source>
        <dbReference type="EMBL" id="SNZ03144.1"/>
    </source>
</evidence>